<keyword evidence="3" id="KW-1185">Reference proteome</keyword>
<organism evidence="2 3">
    <name type="scientific">Ignelater luminosus</name>
    <name type="common">Cucubano</name>
    <name type="synonym">Pyrophorus luminosus</name>
    <dbReference type="NCBI Taxonomy" id="2038154"/>
    <lineage>
        <taxon>Eukaryota</taxon>
        <taxon>Metazoa</taxon>
        <taxon>Ecdysozoa</taxon>
        <taxon>Arthropoda</taxon>
        <taxon>Hexapoda</taxon>
        <taxon>Insecta</taxon>
        <taxon>Pterygota</taxon>
        <taxon>Neoptera</taxon>
        <taxon>Endopterygota</taxon>
        <taxon>Coleoptera</taxon>
        <taxon>Polyphaga</taxon>
        <taxon>Elateriformia</taxon>
        <taxon>Elateroidea</taxon>
        <taxon>Elateridae</taxon>
        <taxon>Agrypninae</taxon>
        <taxon>Pyrophorini</taxon>
        <taxon>Ignelater</taxon>
    </lineage>
</organism>
<reference evidence="2" key="1">
    <citation type="submission" date="2019-08" db="EMBL/GenBank/DDBJ databases">
        <title>The genome of the North American firefly Photinus pyralis.</title>
        <authorList>
            <consortium name="Photinus pyralis genome working group"/>
            <person name="Fallon T.R."/>
            <person name="Sander Lower S.E."/>
            <person name="Weng J.-K."/>
        </authorList>
    </citation>
    <scope>NUCLEOTIDE SEQUENCE</scope>
    <source>
        <strain evidence="2">TRF0915ILg1</strain>
        <tissue evidence="2">Whole body</tissue>
    </source>
</reference>
<dbReference type="OrthoDB" id="6756758at2759"/>
<evidence type="ECO:0000313" key="3">
    <source>
        <dbReference type="Proteomes" id="UP000801492"/>
    </source>
</evidence>
<dbReference type="SUPFAM" id="SSF46689">
    <property type="entry name" value="Homeodomain-like"/>
    <property type="match status" value="1"/>
</dbReference>
<evidence type="ECO:0008006" key="4">
    <source>
        <dbReference type="Google" id="ProtNLM"/>
    </source>
</evidence>
<evidence type="ECO:0000256" key="1">
    <source>
        <dbReference type="ARBA" id="ARBA00004123"/>
    </source>
</evidence>
<proteinExistence type="predicted"/>
<dbReference type="AlphaFoldDB" id="A0A8K0FZU7"/>
<dbReference type="InterPro" id="IPR009057">
    <property type="entry name" value="Homeodomain-like_sf"/>
</dbReference>
<comment type="caution">
    <text evidence="2">The sequence shown here is derived from an EMBL/GenBank/DDBJ whole genome shotgun (WGS) entry which is preliminary data.</text>
</comment>
<dbReference type="Gene3D" id="1.10.10.60">
    <property type="entry name" value="Homeodomain-like"/>
    <property type="match status" value="1"/>
</dbReference>
<dbReference type="Proteomes" id="UP000801492">
    <property type="component" value="Unassembled WGS sequence"/>
</dbReference>
<gene>
    <name evidence="2" type="ORF">ILUMI_19508</name>
</gene>
<evidence type="ECO:0000313" key="2">
    <source>
        <dbReference type="EMBL" id="KAF2886665.1"/>
    </source>
</evidence>
<accession>A0A8K0FZU7</accession>
<protein>
    <recommendedName>
        <fullName evidence="4">HTH psq-type domain-containing protein</fullName>
    </recommendedName>
</protein>
<name>A0A8K0FZU7_IGNLU</name>
<comment type="subcellular location">
    <subcellularLocation>
        <location evidence="1">Nucleus</location>
    </subcellularLocation>
</comment>
<dbReference type="GO" id="GO:0005634">
    <property type="term" value="C:nucleus"/>
    <property type="evidence" value="ECO:0007669"/>
    <property type="project" value="UniProtKB-SubCell"/>
</dbReference>
<dbReference type="EMBL" id="VTPC01086936">
    <property type="protein sequence ID" value="KAF2886665.1"/>
    <property type="molecule type" value="Genomic_DNA"/>
</dbReference>
<sequence length="79" mass="9319">MPKVSSKKNVYETKYDEHAISQALRTIKDGMGQIKVRQQFNVPRATLQFRTSEKFRNKTIHGPKPILKGLKEEYWKTRL</sequence>